<keyword evidence="2" id="KW-0288">FMN</keyword>
<feature type="domain" description="Luciferase-like" evidence="5">
    <location>
        <begin position="20"/>
        <end position="245"/>
    </location>
</feature>
<evidence type="ECO:0000256" key="1">
    <source>
        <dbReference type="ARBA" id="ARBA00022630"/>
    </source>
</evidence>
<dbReference type="InterPro" id="IPR019923">
    <property type="entry name" value="Lucif-like_OxRdtase_MSMEG_2516"/>
</dbReference>
<dbReference type="InterPro" id="IPR011251">
    <property type="entry name" value="Luciferase-like_dom"/>
</dbReference>
<dbReference type="GO" id="GO:0008726">
    <property type="term" value="F:alkanesulfonate monooxygenase activity"/>
    <property type="evidence" value="ECO:0007669"/>
    <property type="project" value="TreeGrafter"/>
</dbReference>
<dbReference type="EMBL" id="BJXA01000001">
    <property type="protein sequence ID" value="GEM35526.1"/>
    <property type="molecule type" value="Genomic_DNA"/>
</dbReference>
<dbReference type="SUPFAM" id="SSF51679">
    <property type="entry name" value="Bacterial luciferase-like"/>
    <property type="match status" value="1"/>
</dbReference>
<evidence type="ECO:0000256" key="2">
    <source>
        <dbReference type="ARBA" id="ARBA00022643"/>
    </source>
</evidence>
<keyword evidence="3" id="KW-0560">Oxidoreductase</keyword>
<dbReference type="GO" id="GO:0046306">
    <property type="term" value="P:alkanesulfonate catabolic process"/>
    <property type="evidence" value="ECO:0007669"/>
    <property type="project" value="TreeGrafter"/>
</dbReference>
<dbReference type="PANTHER" id="PTHR42847">
    <property type="entry name" value="ALKANESULFONATE MONOOXYGENASE"/>
    <property type="match status" value="1"/>
</dbReference>
<accession>A0A511M753</accession>
<dbReference type="Proteomes" id="UP000321424">
    <property type="component" value="Unassembled WGS sequence"/>
</dbReference>
<keyword evidence="7" id="KW-1185">Reference proteome</keyword>
<organism evidence="6 7">
    <name type="scientific">Nocardia ninae NBRC 108245</name>
    <dbReference type="NCBI Taxonomy" id="1210091"/>
    <lineage>
        <taxon>Bacteria</taxon>
        <taxon>Bacillati</taxon>
        <taxon>Actinomycetota</taxon>
        <taxon>Actinomycetes</taxon>
        <taxon>Mycobacteriales</taxon>
        <taxon>Nocardiaceae</taxon>
        <taxon>Nocardia</taxon>
    </lineage>
</organism>
<dbReference type="AlphaFoldDB" id="A0A511M753"/>
<keyword evidence="1" id="KW-0285">Flavoprotein</keyword>
<dbReference type="RefSeq" id="WP_147127902.1">
    <property type="nucleotide sequence ID" value="NZ_BJXA01000001.1"/>
</dbReference>
<comment type="caution">
    <text evidence="6">The sequence shown here is derived from an EMBL/GenBank/DDBJ whole genome shotgun (WGS) entry which is preliminary data.</text>
</comment>
<dbReference type="PANTHER" id="PTHR42847:SF4">
    <property type="entry name" value="ALKANESULFONATE MONOOXYGENASE-RELATED"/>
    <property type="match status" value="1"/>
</dbReference>
<dbReference type="Gene3D" id="3.20.20.30">
    <property type="entry name" value="Luciferase-like domain"/>
    <property type="match status" value="1"/>
</dbReference>
<dbReference type="InterPro" id="IPR036661">
    <property type="entry name" value="Luciferase-like_sf"/>
</dbReference>
<dbReference type="Pfam" id="PF00296">
    <property type="entry name" value="Bac_luciferase"/>
    <property type="match status" value="1"/>
</dbReference>
<evidence type="ECO:0000256" key="4">
    <source>
        <dbReference type="ARBA" id="ARBA00023033"/>
    </source>
</evidence>
<dbReference type="NCBIfam" id="TIGR03621">
    <property type="entry name" value="F420_MSMEG_2516"/>
    <property type="match status" value="1"/>
</dbReference>
<dbReference type="InterPro" id="IPR050172">
    <property type="entry name" value="SsuD_RutA_monooxygenase"/>
</dbReference>
<evidence type="ECO:0000313" key="6">
    <source>
        <dbReference type="EMBL" id="GEM35526.1"/>
    </source>
</evidence>
<evidence type="ECO:0000259" key="5">
    <source>
        <dbReference type="Pfam" id="PF00296"/>
    </source>
</evidence>
<proteinExistence type="predicted"/>
<evidence type="ECO:0000313" key="7">
    <source>
        <dbReference type="Proteomes" id="UP000321424"/>
    </source>
</evidence>
<name>A0A511M753_9NOCA</name>
<evidence type="ECO:0000256" key="3">
    <source>
        <dbReference type="ARBA" id="ARBA00023002"/>
    </source>
</evidence>
<reference evidence="6 7" key="1">
    <citation type="submission" date="2019-07" db="EMBL/GenBank/DDBJ databases">
        <title>Whole genome shotgun sequence of Nocardia ninae NBRC 108245.</title>
        <authorList>
            <person name="Hosoyama A."/>
            <person name="Uohara A."/>
            <person name="Ohji S."/>
            <person name="Ichikawa N."/>
        </authorList>
    </citation>
    <scope>NUCLEOTIDE SEQUENCE [LARGE SCALE GENOMIC DNA]</scope>
    <source>
        <strain evidence="6 7">NBRC 108245</strain>
    </source>
</reference>
<dbReference type="OrthoDB" id="4288123at2"/>
<sequence>MNAPIKFSMTANMIDVGSWPDFASGCEQEGFDALMVPDHPGSFASPFVALAAAATATETIRLGTNVVNAGMWEPFLLAGEVATLDLVSNGRALFGIGAGHTPAEWTMQGREHPSAAARVARMVEVTDTTRRLLAGETVTFTGEHVQLRDAVLTRPRPVQEQVPVLVGGNGTRVLRYAAETADIVGFSGLGRTLADGRNHETRWGLDQIDAQVDLVRNTAAAAGRTPAFEALVQHVEITDDAEAACARFAEDVPTTSVAELLSAPFVLIGTVDELVAELRAHQQRWGFERFVMRAAARAAGAQLLAALSASES</sequence>
<gene>
    <name evidence="6" type="ORF">NN4_00450</name>
</gene>
<keyword evidence="4" id="KW-0503">Monooxygenase</keyword>
<protein>
    <submittedName>
        <fullName evidence="6">LLM class F420-dependent oxidoreductase</fullName>
    </submittedName>
</protein>